<dbReference type="PROSITE" id="PS50045">
    <property type="entry name" value="SIGMA54_INTERACT_4"/>
    <property type="match status" value="1"/>
</dbReference>
<evidence type="ECO:0000256" key="3">
    <source>
        <dbReference type="ARBA" id="ARBA00023015"/>
    </source>
</evidence>
<keyword evidence="2" id="KW-0067">ATP-binding</keyword>
<keyword evidence="1" id="KW-0547">Nucleotide-binding</keyword>
<dbReference type="SUPFAM" id="SSF52540">
    <property type="entry name" value="P-loop containing nucleoside triphosphate hydrolases"/>
    <property type="match status" value="1"/>
</dbReference>
<dbReference type="InterPro" id="IPR025944">
    <property type="entry name" value="Sigma_54_int_dom_CS"/>
</dbReference>
<dbReference type="InterPro" id="IPR002197">
    <property type="entry name" value="HTH_Fis"/>
</dbReference>
<reference evidence="7 8" key="1">
    <citation type="submission" date="2018-04" db="EMBL/GenBank/DDBJ databases">
        <title>Thalassorhabdus spongiae gen. nov., sp. nov., isolated from a marine sponge in South-West Iceland.</title>
        <authorList>
            <person name="Knobloch S."/>
            <person name="Daussin A."/>
            <person name="Johannsson R."/>
            <person name="Marteinsson V.T."/>
        </authorList>
    </citation>
    <scope>NUCLEOTIDE SEQUENCE [LARGE SCALE GENOMIC DNA]</scope>
    <source>
        <strain evidence="7 8">Hp12</strain>
    </source>
</reference>
<evidence type="ECO:0000259" key="6">
    <source>
        <dbReference type="PROSITE" id="PS50045"/>
    </source>
</evidence>
<dbReference type="InterPro" id="IPR025943">
    <property type="entry name" value="Sigma_54_int_dom_ATP-bd_2"/>
</dbReference>
<dbReference type="InterPro" id="IPR002078">
    <property type="entry name" value="Sigma_54_int"/>
</dbReference>
<evidence type="ECO:0000256" key="5">
    <source>
        <dbReference type="ARBA" id="ARBA00023163"/>
    </source>
</evidence>
<dbReference type="EMBL" id="QDDL01000001">
    <property type="protein sequence ID" value="PVZ71736.1"/>
    <property type="molecule type" value="Genomic_DNA"/>
</dbReference>
<dbReference type="Gene3D" id="3.40.50.300">
    <property type="entry name" value="P-loop containing nucleotide triphosphate hydrolases"/>
    <property type="match status" value="1"/>
</dbReference>
<dbReference type="Gene3D" id="1.10.8.60">
    <property type="match status" value="1"/>
</dbReference>
<dbReference type="Gene3D" id="1.10.10.60">
    <property type="entry name" value="Homeodomain-like"/>
    <property type="match status" value="1"/>
</dbReference>
<accession>A0A2V1GY82</accession>
<dbReference type="FunFam" id="3.40.50.300:FF:000006">
    <property type="entry name" value="DNA-binding transcriptional regulator NtrC"/>
    <property type="match status" value="1"/>
</dbReference>
<dbReference type="InterPro" id="IPR009057">
    <property type="entry name" value="Homeodomain-like_sf"/>
</dbReference>
<dbReference type="GO" id="GO:0043565">
    <property type="term" value="F:sequence-specific DNA binding"/>
    <property type="evidence" value="ECO:0007669"/>
    <property type="project" value="InterPro"/>
</dbReference>
<dbReference type="GO" id="GO:0005524">
    <property type="term" value="F:ATP binding"/>
    <property type="evidence" value="ECO:0007669"/>
    <property type="project" value="UniProtKB-KW"/>
</dbReference>
<dbReference type="Pfam" id="PF00158">
    <property type="entry name" value="Sigma54_activat"/>
    <property type="match status" value="1"/>
</dbReference>
<dbReference type="PROSITE" id="PS00688">
    <property type="entry name" value="SIGMA54_INTERACT_3"/>
    <property type="match status" value="1"/>
</dbReference>
<dbReference type="SMART" id="SM00382">
    <property type="entry name" value="AAA"/>
    <property type="match status" value="1"/>
</dbReference>
<keyword evidence="4" id="KW-0238">DNA-binding</keyword>
<keyword evidence="8" id="KW-1185">Reference proteome</keyword>
<dbReference type="InterPro" id="IPR025662">
    <property type="entry name" value="Sigma_54_int_dom_ATP-bd_1"/>
</dbReference>
<evidence type="ECO:0000313" key="7">
    <source>
        <dbReference type="EMBL" id="PVZ71736.1"/>
    </source>
</evidence>
<organism evidence="7 8">
    <name type="scientific">Pelagibaculum spongiae</name>
    <dbReference type="NCBI Taxonomy" id="2080658"/>
    <lineage>
        <taxon>Bacteria</taxon>
        <taxon>Pseudomonadati</taxon>
        <taxon>Pseudomonadota</taxon>
        <taxon>Gammaproteobacteria</taxon>
        <taxon>Oceanospirillales</taxon>
        <taxon>Pelagibaculum</taxon>
    </lineage>
</organism>
<protein>
    <submittedName>
        <fullName evidence="7">Sigma-54-dependent Fis family transcriptional regulator</fullName>
    </submittedName>
</protein>
<dbReference type="Pfam" id="PF25601">
    <property type="entry name" value="AAA_lid_14"/>
    <property type="match status" value="1"/>
</dbReference>
<evidence type="ECO:0000256" key="4">
    <source>
        <dbReference type="ARBA" id="ARBA00023125"/>
    </source>
</evidence>
<dbReference type="Proteomes" id="UP000244906">
    <property type="component" value="Unassembled WGS sequence"/>
</dbReference>
<evidence type="ECO:0000313" key="8">
    <source>
        <dbReference type="Proteomes" id="UP000244906"/>
    </source>
</evidence>
<dbReference type="PROSITE" id="PS00675">
    <property type="entry name" value="SIGMA54_INTERACT_1"/>
    <property type="match status" value="1"/>
</dbReference>
<dbReference type="SUPFAM" id="SSF46689">
    <property type="entry name" value="Homeodomain-like"/>
    <property type="match status" value="1"/>
</dbReference>
<gene>
    <name evidence="7" type="ORF">DC094_01540</name>
</gene>
<proteinExistence type="predicted"/>
<evidence type="ECO:0000256" key="1">
    <source>
        <dbReference type="ARBA" id="ARBA00022741"/>
    </source>
</evidence>
<dbReference type="RefSeq" id="WP_116685325.1">
    <property type="nucleotide sequence ID" value="NZ_CAWNYD010000001.1"/>
</dbReference>
<keyword evidence="5" id="KW-0804">Transcription</keyword>
<dbReference type="CDD" id="cd00009">
    <property type="entry name" value="AAA"/>
    <property type="match status" value="1"/>
</dbReference>
<dbReference type="GO" id="GO:0006355">
    <property type="term" value="P:regulation of DNA-templated transcription"/>
    <property type="evidence" value="ECO:0007669"/>
    <property type="project" value="InterPro"/>
</dbReference>
<name>A0A2V1GY82_9GAMM</name>
<dbReference type="PROSITE" id="PS00676">
    <property type="entry name" value="SIGMA54_INTERACT_2"/>
    <property type="match status" value="1"/>
</dbReference>
<dbReference type="InterPro" id="IPR058031">
    <property type="entry name" value="AAA_lid_NorR"/>
</dbReference>
<sequence>MQSELMSVQSSVNRFVQVLSRILKLEVEVIDTDMVRVAGTGPYGQDIGKQLHGGTRVLRGVLSTRNHKIVRHAGQDVACEGCSKRENCTETASMGVPLIIGNDILGVINLVCFNQDQRVRLLDNITDLLEYIKGMAQSFIAKVLQDSQPVMDSASLIRMLASSLNQGLLLMNDRGRAIFANRSAREQLGIGSLDLMESDVMLRPFGQASSSAGFRQEYLIRMADIEQRLPGQLLHCGSQQILVLSDDYMPPETMKRPGQKQRMVGKSAAMDKLRKQVAQISSSPSSVMVCGESGTGKEVLAQAIHDSGCRASRPFVAINCAAIPAELLESELFGHVKGAFTGASSKGSTGLIRSADGGTLFLDEIGDMPIHLQAKLLRVLEKREVTPVGSSKTVPVDIRVISATNQHVDQLIEQKLFRADLFYRLNVIPMYLPPLRERGEDILLLTDFFLGLHSRNLGVQRPDLTRETKNLLLRWNWPGNVRELGNLIEFLVNMVEPGRSIDTELLPDYFNPNFVRPKPHLITASAIAPQPYSQSAAQPIIAPVPVAAEQVAERSAAPVQLVPSQATDDFDLEQLEMHTISQALAHFGRCNESKQKAADALGIGIATLYRKIKKYQLED</sequence>
<dbReference type="PANTHER" id="PTHR32071">
    <property type="entry name" value="TRANSCRIPTIONAL REGULATORY PROTEIN"/>
    <property type="match status" value="1"/>
</dbReference>
<dbReference type="InterPro" id="IPR027417">
    <property type="entry name" value="P-loop_NTPase"/>
</dbReference>
<keyword evidence="3" id="KW-0805">Transcription regulation</keyword>
<dbReference type="OrthoDB" id="9804019at2"/>
<dbReference type="Pfam" id="PF02954">
    <property type="entry name" value="HTH_8"/>
    <property type="match status" value="1"/>
</dbReference>
<feature type="domain" description="Sigma-54 factor interaction" evidence="6">
    <location>
        <begin position="263"/>
        <end position="493"/>
    </location>
</feature>
<dbReference type="AlphaFoldDB" id="A0A2V1GY82"/>
<dbReference type="PANTHER" id="PTHR32071:SF117">
    <property type="entry name" value="PTS-DEPENDENT DIHYDROXYACETONE KINASE OPERON REGULATORY PROTEIN-RELATED"/>
    <property type="match status" value="1"/>
</dbReference>
<dbReference type="InterPro" id="IPR003593">
    <property type="entry name" value="AAA+_ATPase"/>
</dbReference>
<comment type="caution">
    <text evidence="7">The sequence shown here is derived from an EMBL/GenBank/DDBJ whole genome shotgun (WGS) entry which is preliminary data.</text>
</comment>
<evidence type="ECO:0000256" key="2">
    <source>
        <dbReference type="ARBA" id="ARBA00022840"/>
    </source>
</evidence>